<dbReference type="EMBL" id="CP098494">
    <property type="protein sequence ID" value="USA60793.1"/>
    <property type="molecule type" value="Genomic_DNA"/>
</dbReference>
<dbReference type="Gene3D" id="2.60.40.10">
    <property type="entry name" value="Immunoglobulins"/>
    <property type="match status" value="1"/>
</dbReference>
<proteinExistence type="predicted"/>
<gene>
    <name evidence="2" type="ORF">NCF85_11935</name>
</gene>
<dbReference type="Pfam" id="PF00345">
    <property type="entry name" value="PapD_N"/>
    <property type="match status" value="1"/>
</dbReference>
<accession>A0ABY4U918</accession>
<sequence>MQSLRKIAVALLVTVLGVVGSVAAYAMIVQPVVIDLTTAGRGMSDVVTVENTFDKPLPVEMRIEALELNSDGVTPTGVDPGELVAFPPQALIPPGQRQSFRVQYVGDPDLARSKHYFVTAAQLPVETSDTTSNVQLLYNFQILVSVSPDGVKPSLSIASAEIGTDAEGRPAPVITVTNDSAAHGYLSRGRLRVVQTGADGREVFRKEISGPELQQTLGYGLIGGGQTRRLTLPVVLPQTDGRVEVQFTPDN</sequence>
<organism evidence="2 3">
    <name type="scientific">Qipengyuania citrea</name>
    <dbReference type="NCBI Taxonomy" id="225971"/>
    <lineage>
        <taxon>Bacteria</taxon>
        <taxon>Pseudomonadati</taxon>
        <taxon>Pseudomonadota</taxon>
        <taxon>Alphaproteobacteria</taxon>
        <taxon>Sphingomonadales</taxon>
        <taxon>Erythrobacteraceae</taxon>
        <taxon>Qipengyuania</taxon>
    </lineage>
</organism>
<name>A0ABY4U918_9SPHN</name>
<dbReference type="InterPro" id="IPR013783">
    <property type="entry name" value="Ig-like_fold"/>
</dbReference>
<protein>
    <submittedName>
        <fullName evidence="2">Fimbria/pilus periplasmic chaperone</fullName>
    </submittedName>
</protein>
<dbReference type="PANTHER" id="PTHR30251:SF4">
    <property type="entry name" value="SLR1668 PROTEIN"/>
    <property type="match status" value="1"/>
</dbReference>
<dbReference type="RefSeq" id="WP_301641757.1">
    <property type="nucleotide sequence ID" value="NZ_CP098494.1"/>
</dbReference>
<keyword evidence="3" id="KW-1185">Reference proteome</keyword>
<dbReference type="SUPFAM" id="SSF49354">
    <property type="entry name" value="PapD-like"/>
    <property type="match status" value="1"/>
</dbReference>
<dbReference type="InterPro" id="IPR016147">
    <property type="entry name" value="Pili_assmbl_chaperone_N"/>
</dbReference>
<evidence type="ECO:0000313" key="2">
    <source>
        <dbReference type="EMBL" id="USA60793.1"/>
    </source>
</evidence>
<reference evidence="2 3" key="1">
    <citation type="submission" date="2022-06" db="EMBL/GenBank/DDBJ databases">
        <authorList>
            <person name="Liu G."/>
        </authorList>
    </citation>
    <scope>NUCLEOTIDE SEQUENCE [LARGE SCALE GENOMIC DNA]</scope>
    <source>
        <strain evidence="2 3">E4</strain>
    </source>
</reference>
<evidence type="ECO:0000313" key="3">
    <source>
        <dbReference type="Proteomes" id="UP001056619"/>
    </source>
</evidence>
<dbReference type="InterPro" id="IPR050643">
    <property type="entry name" value="Periplasmic_pilus_chap"/>
</dbReference>
<dbReference type="InterPro" id="IPR008962">
    <property type="entry name" value="PapD-like_sf"/>
</dbReference>
<dbReference type="PANTHER" id="PTHR30251">
    <property type="entry name" value="PILUS ASSEMBLY CHAPERONE"/>
    <property type="match status" value="1"/>
</dbReference>
<feature type="domain" description="Pili assembly chaperone N-terminal" evidence="1">
    <location>
        <begin position="44"/>
        <end position="151"/>
    </location>
</feature>
<evidence type="ECO:0000259" key="1">
    <source>
        <dbReference type="Pfam" id="PF00345"/>
    </source>
</evidence>
<dbReference type="Proteomes" id="UP001056619">
    <property type="component" value="Chromosome"/>
</dbReference>